<dbReference type="WBParaSite" id="HPBE_0000064901-mRNA-1">
    <property type="protein sequence ID" value="HPBE_0000064901-mRNA-1"/>
    <property type="gene ID" value="HPBE_0000064901"/>
</dbReference>
<feature type="compositionally biased region" description="Polar residues" evidence="1">
    <location>
        <begin position="21"/>
        <end position="30"/>
    </location>
</feature>
<proteinExistence type="predicted"/>
<dbReference type="EMBL" id="UZAH01000508">
    <property type="protein sequence ID" value="VDO19032.1"/>
    <property type="molecule type" value="Genomic_DNA"/>
</dbReference>
<evidence type="ECO:0000313" key="4">
    <source>
        <dbReference type="WBParaSite" id="HPBE_0000064901-mRNA-1"/>
    </source>
</evidence>
<evidence type="ECO:0000313" key="3">
    <source>
        <dbReference type="Proteomes" id="UP000050761"/>
    </source>
</evidence>
<protein>
    <submittedName>
        <fullName evidence="2 4">Uncharacterized protein</fullName>
    </submittedName>
</protein>
<organism evidence="3 4">
    <name type="scientific">Heligmosomoides polygyrus</name>
    <name type="common">Parasitic roundworm</name>
    <dbReference type="NCBI Taxonomy" id="6339"/>
    <lineage>
        <taxon>Eukaryota</taxon>
        <taxon>Metazoa</taxon>
        <taxon>Ecdysozoa</taxon>
        <taxon>Nematoda</taxon>
        <taxon>Chromadorea</taxon>
        <taxon>Rhabditida</taxon>
        <taxon>Rhabditina</taxon>
        <taxon>Rhabditomorpha</taxon>
        <taxon>Strongyloidea</taxon>
        <taxon>Heligmosomidae</taxon>
        <taxon>Heligmosomoides</taxon>
    </lineage>
</organism>
<dbReference type="OrthoDB" id="418748at2759"/>
<evidence type="ECO:0000313" key="2">
    <source>
        <dbReference type="EMBL" id="VDO19032.1"/>
    </source>
</evidence>
<accession>A0A183F3A7</accession>
<reference evidence="2 3" key="1">
    <citation type="submission" date="2018-11" db="EMBL/GenBank/DDBJ databases">
        <authorList>
            <consortium name="Pathogen Informatics"/>
        </authorList>
    </citation>
    <scope>NUCLEOTIDE SEQUENCE [LARGE SCALE GENOMIC DNA]</scope>
</reference>
<dbReference type="Proteomes" id="UP000050761">
    <property type="component" value="Unassembled WGS sequence"/>
</dbReference>
<sequence>MGEEFQSTPERGILSSGGPGRTTNGKTHPTLNARGGSQGHMEHETGKAAGPEGVPLEAWKVLGDSGVNWLTQFLNRITKEDMMPDDWRNGTIVPIFK</sequence>
<name>A0A183F3A7_HELPZ</name>
<dbReference type="AlphaFoldDB" id="A0A183F3A7"/>
<evidence type="ECO:0000256" key="1">
    <source>
        <dbReference type="SAM" id="MobiDB-lite"/>
    </source>
</evidence>
<accession>A0A3P7WNH7</accession>
<keyword evidence="3" id="KW-1185">Reference proteome</keyword>
<gene>
    <name evidence="2" type="ORF">HPBE_LOCUS650</name>
</gene>
<feature type="region of interest" description="Disordered" evidence="1">
    <location>
        <begin position="1"/>
        <end position="52"/>
    </location>
</feature>
<reference evidence="4" key="2">
    <citation type="submission" date="2019-09" db="UniProtKB">
        <authorList>
            <consortium name="WormBaseParasite"/>
        </authorList>
    </citation>
    <scope>IDENTIFICATION</scope>
</reference>